<keyword evidence="2" id="KW-1185">Reference proteome</keyword>
<evidence type="ECO:0000313" key="2">
    <source>
        <dbReference type="Proteomes" id="UP001164746"/>
    </source>
</evidence>
<feature type="non-terminal residue" evidence="1">
    <location>
        <position position="1"/>
    </location>
</feature>
<protein>
    <submittedName>
        <fullName evidence="1">CP089-like protein</fullName>
    </submittedName>
</protein>
<gene>
    <name evidence="1" type="ORF">MAR_029215</name>
</gene>
<evidence type="ECO:0000313" key="1">
    <source>
        <dbReference type="EMBL" id="WAQ96525.1"/>
    </source>
</evidence>
<dbReference type="EMBL" id="CP111013">
    <property type="protein sequence ID" value="WAQ96525.1"/>
    <property type="molecule type" value="Genomic_DNA"/>
</dbReference>
<dbReference type="InterPro" id="IPR031751">
    <property type="entry name" value="DUF4735"/>
</dbReference>
<dbReference type="PANTHER" id="PTHR33539">
    <property type="entry name" value="UPF0764 PROTEIN C16ORF89"/>
    <property type="match status" value="1"/>
</dbReference>
<accession>A0ABY7DIJ1</accession>
<dbReference type="Pfam" id="PF15882">
    <property type="entry name" value="DUF4735"/>
    <property type="match status" value="2"/>
</dbReference>
<sequence>MSGNIESAALNPKQVRDIKEANNLLRKTLSALKGALNFFSRQYQNVNLDAVIGTRIVDGYLKVLLNHIDYEQESWPLDEDILQAIRDVQSMAMDVSDKAIPFVEITDPPYYRMLGTLIQRDFWAIDFASKDLSPKDFYSAWLPRPGESMAEEESDNCITELLGTGEEMNQQRTLHSQPPPAELVNQFCASTYLESKSIEEQGFPQLKQDLFMEQAALCGLAGYRWFFSPDWLQTILSWQDKETGCFKGATILENQVRMRKPAGGAQLPVSRVKREERILPDGCLCHRTTVAAGALAAYVRYIAEYMQMRTIEDNLIDNNDDKRHGVLKHSKNVLNV</sequence>
<reference evidence="1" key="1">
    <citation type="submission" date="2022-11" db="EMBL/GenBank/DDBJ databases">
        <title>Centuries of genome instability and evolution in soft-shell clam transmissible cancer (bioRxiv).</title>
        <authorList>
            <person name="Hart S.F.M."/>
            <person name="Yonemitsu M.A."/>
            <person name="Giersch R.M."/>
            <person name="Beal B.F."/>
            <person name="Arriagada G."/>
            <person name="Davis B.W."/>
            <person name="Ostrander E.A."/>
            <person name="Goff S.P."/>
            <person name="Metzger M.J."/>
        </authorList>
    </citation>
    <scope>NUCLEOTIDE SEQUENCE</scope>
    <source>
        <strain evidence="1">MELC-2E11</strain>
        <tissue evidence="1">Siphon/mantle</tissue>
    </source>
</reference>
<dbReference type="PANTHER" id="PTHR33539:SF1">
    <property type="entry name" value="UPF0764 PROTEIN C16ORF89"/>
    <property type="match status" value="1"/>
</dbReference>
<dbReference type="Proteomes" id="UP001164746">
    <property type="component" value="Chromosome 2"/>
</dbReference>
<organism evidence="1 2">
    <name type="scientific">Mya arenaria</name>
    <name type="common">Soft-shell clam</name>
    <dbReference type="NCBI Taxonomy" id="6604"/>
    <lineage>
        <taxon>Eukaryota</taxon>
        <taxon>Metazoa</taxon>
        <taxon>Spiralia</taxon>
        <taxon>Lophotrochozoa</taxon>
        <taxon>Mollusca</taxon>
        <taxon>Bivalvia</taxon>
        <taxon>Autobranchia</taxon>
        <taxon>Heteroconchia</taxon>
        <taxon>Euheterodonta</taxon>
        <taxon>Imparidentia</taxon>
        <taxon>Neoheterodontei</taxon>
        <taxon>Myida</taxon>
        <taxon>Myoidea</taxon>
        <taxon>Myidae</taxon>
        <taxon>Mya</taxon>
    </lineage>
</organism>
<proteinExistence type="predicted"/>
<name>A0ABY7DIJ1_MYAAR</name>